<sequence>MEQIPIPERRAQEKRPIHLEFLPQSFPGQRFAVRFDWNSYAGRWTIEIEHLRREFTVTNSMATPYRPYSYLPYLVFILADAAGEVTEVTPENLGDEVKLWVLPGPSGQQPGDN</sequence>
<name>A0A1H6JJW2_9EURY</name>
<keyword evidence="3" id="KW-1185">Reference proteome</keyword>
<dbReference type="OrthoDB" id="350267at2157"/>
<organism evidence="2 3">
    <name type="scientific">Halopenitus malekzadehii</name>
    <dbReference type="NCBI Taxonomy" id="1267564"/>
    <lineage>
        <taxon>Archaea</taxon>
        <taxon>Methanobacteriati</taxon>
        <taxon>Methanobacteriota</taxon>
        <taxon>Stenosarchaea group</taxon>
        <taxon>Halobacteria</taxon>
        <taxon>Halobacteriales</taxon>
        <taxon>Haloferacaceae</taxon>
        <taxon>Halopenitus</taxon>
    </lineage>
</organism>
<dbReference type="STRING" id="1267564.SAMN05192561_11273"/>
<reference evidence="2 3" key="1">
    <citation type="submission" date="2016-10" db="EMBL/GenBank/DDBJ databases">
        <authorList>
            <person name="de Groot N.N."/>
        </authorList>
    </citation>
    <scope>NUCLEOTIDE SEQUENCE [LARGE SCALE GENOMIC DNA]</scope>
    <source>
        <strain evidence="2 3">IBRC-M10418</strain>
    </source>
</reference>
<dbReference type="Proteomes" id="UP000199215">
    <property type="component" value="Unassembled WGS sequence"/>
</dbReference>
<accession>A0A1H6JJW2</accession>
<gene>
    <name evidence="2" type="ORF">SAMN05192561_11273</name>
</gene>
<proteinExistence type="predicted"/>
<dbReference type="RefSeq" id="WP_092817637.1">
    <property type="nucleotide sequence ID" value="NZ_FNWU01000012.1"/>
</dbReference>
<dbReference type="InterPro" id="IPR054252">
    <property type="entry name" value="Pam3_gp18"/>
</dbReference>
<evidence type="ECO:0000313" key="2">
    <source>
        <dbReference type="EMBL" id="SEH61126.1"/>
    </source>
</evidence>
<dbReference type="Pfam" id="PF22479">
    <property type="entry name" value="Pam3_gp18"/>
    <property type="match status" value="1"/>
</dbReference>
<feature type="domain" description="Cyanophage baseplate Pam3 plug gp18" evidence="1">
    <location>
        <begin position="24"/>
        <end position="102"/>
    </location>
</feature>
<evidence type="ECO:0000259" key="1">
    <source>
        <dbReference type="Pfam" id="PF22479"/>
    </source>
</evidence>
<protein>
    <recommendedName>
        <fullName evidence="1">Cyanophage baseplate Pam3 plug gp18 domain-containing protein</fullName>
    </recommendedName>
</protein>
<evidence type="ECO:0000313" key="3">
    <source>
        <dbReference type="Proteomes" id="UP000199215"/>
    </source>
</evidence>
<dbReference type="EMBL" id="FNWU01000012">
    <property type="protein sequence ID" value="SEH61126.1"/>
    <property type="molecule type" value="Genomic_DNA"/>
</dbReference>
<dbReference type="AlphaFoldDB" id="A0A1H6JJW2"/>